<sequence>MMLLPLGGAAPASAPATGELGSSNCTRWCGNISIPYPSGIEPGCYHHGFNLTCNRSYLGMRMGRPGPGFGLGPYGPKANFRGPRMDVLLVHGAGVAAIDSYCSRRSRISVDYQEVSMISQKQEKQATHNGASRTTQWVDPARSHPYSYQPPKLFLGHGTVPVLEISIPNNTVRINSSRVNFTADDVVGTGGPYFLSDWSYRNMLRGENLIGCSLLALLSVRLLAPKMILEFS</sequence>
<dbReference type="InterPro" id="IPR025287">
    <property type="entry name" value="WAK_GUB"/>
</dbReference>
<accession>A0A835KN94</accession>
<feature type="domain" description="Wall-associated receptor kinase galacturonan-binding" evidence="4">
    <location>
        <begin position="25"/>
        <end position="56"/>
    </location>
</feature>
<dbReference type="Proteomes" id="UP000636709">
    <property type="component" value="Unassembled WGS sequence"/>
</dbReference>
<reference evidence="5" key="1">
    <citation type="submission" date="2020-07" db="EMBL/GenBank/DDBJ databases">
        <title>Genome sequence and genetic diversity analysis of an under-domesticated orphan crop, white fonio (Digitaria exilis).</title>
        <authorList>
            <person name="Bennetzen J.L."/>
            <person name="Chen S."/>
            <person name="Ma X."/>
            <person name="Wang X."/>
            <person name="Yssel A.E.J."/>
            <person name="Chaluvadi S.R."/>
            <person name="Johnson M."/>
            <person name="Gangashetty P."/>
            <person name="Hamidou F."/>
            <person name="Sanogo M.D."/>
            <person name="Zwaenepoel A."/>
            <person name="Wallace J."/>
            <person name="Van De Peer Y."/>
            <person name="Van Deynze A."/>
        </authorList>
    </citation>
    <scope>NUCLEOTIDE SEQUENCE</scope>
    <source>
        <tissue evidence="5">Leaves</tissue>
    </source>
</reference>
<evidence type="ECO:0000259" key="4">
    <source>
        <dbReference type="Pfam" id="PF13947"/>
    </source>
</evidence>
<proteinExistence type="predicted"/>
<dbReference type="GO" id="GO:0016020">
    <property type="term" value="C:membrane"/>
    <property type="evidence" value="ECO:0007669"/>
    <property type="project" value="UniProtKB-SubCell"/>
</dbReference>
<evidence type="ECO:0000313" key="6">
    <source>
        <dbReference type="Proteomes" id="UP000636709"/>
    </source>
</evidence>
<dbReference type="Pfam" id="PF13947">
    <property type="entry name" value="GUB_WAK_bind"/>
    <property type="match status" value="1"/>
</dbReference>
<dbReference type="EMBL" id="JACEFO010000744">
    <property type="protein sequence ID" value="KAF8758099.1"/>
    <property type="molecule type" value="Genomic_DNA"/>
</dbReference>
<name>A0A835KN94_9POAL</name>
<dbReference type="GO" id="GO:0030247">
    <property type="term" value="F:polysaccharide binding"/>
    <property type="evidence" value="ECO:0007669"/>
    <property type="project" value="InterPro"/>
</dbReference>
<evidence type="ECO:0000313" key="5">
    <source>
        <dbReference type="EMBL" id="KAF8758099.1"/>
    </source>
</evidence>
<dbReference type="AlphaFoldDB" id="A0A835KN94"/>
<comment type="caution">
    <text evidence="5">The sequence shown here is derived from an EMBL/GenBank/DDBJ whole genome shotgun (WGS) entry which is preliminary data.</text>
</comment>
<feature type="region of interest" description="Disordered" evidence="3">
    <location>
        <begin position="121"/>
        <end position="143"/>
    </location>
</feature>
<evidence type="ECO:0000256" key="1">
    <source>
        <dbReference type="ARBA" id="ARBA00004167"/>
    </source>
</evidence>
<keyword evidence="2" id="KW-0732">Signal</keyword>
<evidence type="ECO:0000256" key="2">
    <source>
        <dbReference type="ARBA" id="ARBA00022729"/>
    </source>
</evidence>
<feature type="compositionally biased region" description="Polar residues" evidence="3">
    <location>
        <begin position="127"/>
        <end position="137"/>
    </location>
</feature>
<comment type="subcellular location">
    <subcellularLocation>
        <location evidence="1">Membrane</location>
        <topology evidence="1">Single-pass membrane protein</topology>
    </subcellularLocation>
</comment>
<keyword evidence="6" id="KW-1185">Reference proteome</keyword>
<evidence type="ECO:0000256" key="3">
    <source>
        <dbReference type="SAM" id="MobiDB-lite"/>
    </source>
</evidence>
<organism evidence="5 6">
    <name type="scientific">Digitaria exilis</name>
    <dbReference type="NCBI Taxonomy" id="1010633"/>
    <lineage>
        <taxon>Eukaryota</taxon>
        <taxon>Viridiplantae</taxon>
        <taxon>Streptophyta</taxon>
        <taxon>Embryophyta</taxon>
        <taxon>Tracheophyta</taxon>
        <taxon>Spermatophyta</taxon>
        <taxon>Magnoliopsida</taxon>
        <taxon>Liliopsida</taxon>
        <taxon>Poales</taxon>
        <taxon>Poaceae</taxon>
        <taxon>PACMAD clade</taxon>
        <taxon>Panicoideae</taxon>
        <taxon>Panicodae</taxon>
        <taxon>Paniceae</taxon>
        <taxon>Anthephorinae</taxon>
        <taxon>Digitaria</taxon>
    </lineage>
</organism>
<dbReference type="OrthoDB" id="4062651at2759"/>
<dbReference type="PANTHER" id="PTHR33491">
    <property type="entry name" value="OSJNBA0016N04.9 PROTEIN"/>
    <property type="match status" value="1"/>
</dbReference>
<protein>
    <recommendedName>
        <fullName evidence="4">Wall-associated receptor kinase galacturonan-binding domain-containing protein</fullName>
    </recommendedName>
</protein>
<gene>
    <name evidence="5" type="ORF">HU200_010764</name>
</gene>